<dbReference type="GO" id="GO:0005840">
    <property type="term" value="C:ribosome"/>
    <property type="evidence" value="ECO:0007669"/>
    <property type="project" value="UniProtKB-KW"/>
</dbReference>
<evidence type="ECO:0000256" key="5">
    <source>
        <dbReference type="HAMAP-Rule" id="MF_01326"/>
    </source>
</evidence>
<comment type="caution">
    <text evidence="9">The sequence shown here is derived from an EMBL/GenBank/DDBJ whole genome shotgun (WGS) entry which is preliminary data.</text>
</comment>
<evidence type="ECO:0000256" key="4">
    <source>
        <dbReference type="ARBA" id="ARBA00035206"/>
    </source>
</evidence>
<dbReference type="SUPFAM" id="SSF50104">
    <property type="entry name" value="Translation proteins SH3-like domain"/>
    <property type="match status" value="1"/>
</dbReference>
<keyword evidence="5" id="KW-0699">rRNA-binding</keyword>
<dbReference type="InterPro" id="IPR008991">
    <property type="entry name" value="Translation_prot_SH3-like_sf"/>
</dbReference>
<dbReference type="Proteomes" id="UP001597249">
    <property type="component" value="Unassembled WGS sequence"/>
</dbReference>
<dbReference type="InterPro" id="IPR041988">
    <property type="entry name" value="Ribosomal_uL24_KOW"/>
</dbReference>
<keyword evidence="3 5" id="KW-0687">Ribonucleoprotein</keyword>
<comment type="function">
    <text evidence="5">One of two assembly initiator proteins, it binds directly to the 5'-end of the 23S rRNA, where it nucleates assembly of the 50S subunit.</text>
</comment>
<organism evidence="9 10">
    <name type="scientific">Lacticaseibacillus jixianensis</name>
    <dbReference type="NCBI Taxonomy" id="2486012"/>
    <lineage>
        <taxon>Bacteria</taxon>
        <taxon>Bacillati</taxon>
        <taxon>Bacillota</taxon>
        <taxon>Bacilli</taxon>
        <taxon>Lactobacillales</taxon>
        <taxon>Lactobacillaceae</taxon>
        <taxon>Lacticaseibacillus</taxon>
    </lineage>
</organism>
<evidence type="ECO:0000256" key="2">
    <source>
        <dbReference type="ARBA" id="ARBA00022980"/>
    </source>
</evidence>
<gene>
    <name evidence="5 9" type="primary">rplX</name>
    <name evidence="9" type="ORF">ACFQ3L_08200</name>
</gene>
<dbReference type="NCBIfam" id="TIGR01079">
    <property type="entry name" value="rplX_bact"/>
    <property type="match status" value="1"/>
</dbReference>
<evidence type="ECO:0000313" key="10">
    <source>
        <dbReference type="Proteomes" id="UP001597249"/>
    </source>
</evidence>
<feature type="domain" description="KOW" evidence="8">
    <location>
        <begin position="2"/>
        <end position="29"/>
    </location>
</feature>
<dbReference type="EMBL" id="JBHTMO010000024">
    <property type="protein sequence ID" value="MFD1393551.1"/>
    <property type="molecule type" value="Genomic_DNA"/>
</dbReference>
<name>A0ABW4B9Z7_9LACO</name>
<keyword evidence="10" id="KW-1185">Reference proteome</keyword>
<evidence type="ECO:0000256" key="6">
    <source>
        <dbReference type="RuleBase" id="RU003477"/>
    </source>
</evidence>
<evidence type="ECO:0000256" key="7">
    <source>
        <dbReference type="SAM" id="MobiDB-lite"/>
    </source>
</evidence>
<reference evidence="10" key="1">
    <citation type="journal article" date="2019" name="Int. J. Syst. Evol. Microbiol.">
        <title>The Global Catalogue of Microorganisms (GCM) 10K type strain sequencing project: providing services to taxonomists for standard genome sequencing and annotation.</title>
        <authorList>
            <consortium name="The Broad Institute Genomics Platform"/>
            <consortium name="The Broad Institute Genome Sequencing Center for Infectious Disease"/>
            <person name="Wu L."/>
            <person name="Ma J."/>
        </authorList>
    </citation>
    <scope>NUCLEOTIDE SEQUENCE [LARGE SCALE GENOMIC DNA]</scope>
    <source>
        <strain evidence="10">CCM 8911</strain>
    </source>
</reference>
<evidence type="ECO:0000256" key="1">
    <source>
        <dbReference type="ARBA" id="ARBA00010618"/>
    </source>
</evidence>
<evidence type="ECO:0000313" key="9">
    <source>
        <dbReference type="EMBL" id="MFD1393551.1"/>
    </source>
</evidence>
<feature type="region of interest" description="Disordered" evidence="7">
    <location>
        <begin position="95"/>
        <end position="114"/>
    </location>
</feature>
<comment type="subunit">
    <text evidence="5">Part of the 50S ribosomal subunit.</text>
</comment>
<dbReference type="SMART" id="SM00739">
    <property type="entry name" value="KOW"/>
    <property type="match status" value="1"/>
</dbReference>
<dbReference type="InterPro" id="IPR057264">
    <property type="entry name" value="Ribosomal_uL24_C"/>
</dbReference>
<evidence type="ECO:0000259" key="8">
    <source>
        <dbReference type="SMART" id="SM00739"/>
    </source>
</evidence>
<keyword evidence="2 5" id="KW-0689">Ribosomal protein</keyword>
<dbReference type="InterPro" id="IPR005824">
    <property type="entry name" value="KOW"/>
</dbReference>
<dbReference type="Gene3D" id="2.30.30.30">
    <property type="match status" value="1"/>
</dbReference>
<dbReference type="InterPro" id="IPR014722">
    <property type="entry name" value="Rib_uL2_dom2"/>
</dbReference>
<accession>A0ABW4B9Z7</accession>
<sequence length="114" mass="12171">MKIKTGDKVRVMRGKDAGKEGTVTKVLLKADKVIVEGVNMIKKHQKPNNANPQGGIVDKEAAIAVSNVMLLDPESNKPTRVGAEIKDGKKVRIAKKSGKELTAAAPVKTDGKED</sequence>
<dbReference type="PROSITE" id="PS01108">
    <property type="entry name" value="RIBOSOMAL_L24"/>
    <property type="match status" value="1"/>
</dbReference>
<proteinExistence type="inferred from homology"/>
<comment type="function">
    <text evidence="5">One of the proteins that surrounds the polypeptide exit tunnel on the outside of the subunit.</text>
</comment>
<dbReference type="PANTHER" id="PTHR12903">
    <property type="entry name" value="MITOCHONDRIAL RIBOSOMAL PROTEIN L24"/>
    <property type="match status" value="1"/>
</dbReference>
<evidence type="ECO:0000256" key="3">
    <source>
        <dbReference type="ARBA" id="ARBA00023274"/>
    </source>
</evidence>
<dbReference type="CDD" id="cd06089">
    <property type="entry name" value="KOW_RPL26"/>
    <property type="match status" value="1"/>
</dbReference>
<protein>
    <recommendedName>
        <fullName evidence="4 5">Large ribosomal subunit protein uL24</fullName>
    </recommendedName>
</protein>
<dbReference type="HAMAP" id="MF_01326_B">
    <property type="entry name" value="Ribosomal_uL24_B"/>
    <property type="match status" value="1"/>
</dbReference>
<keyword evidence="5" id="KW-0694">RNA-binding</keyword>
<comment type="similarity">
    <text evidence="1 5 6">Belongs to the universal ribosomal protein uL24 family.</text>
</comment>
<dbReference type="InterPro" id="IPR003256">
    <property type="entry name" value="Ribosomal_uL24"/>
</dbReference>
<dbReference type="InterPro" id="IPR005825">
    <property type="entry name" value="Ribosomal_uL24_CS"/>
</dbReference>
<dbReference type="Pfam" id="PF17136">
    <property type="entry name" value="ribosomal_L24"/>
    <property type="match status" value="1"/>
</dbReference>
<dbReference type="Pfam" id="PF00467">
    <property type="entry name" value="KOW"/>
    <property type="match status" value="1"/>
</dbReference>
<dbReference type="RefSeq" id="WP_125584626.1">
    <property type="nucleotide sequence ID" value="NZ_JBHTMO010000024.1"/>
</dbReference>